<comment type="caution">
    <text evidence="1">The sequence shown here is derived from an EMBL/GenBank/DDBJ whole genome shotgun (WGS) entry which is preliminary data.</text>
</comment>
<proteinExistence type="predicted"/>
<name>A0AAW4XMZ7_RHORH</name>
<protein>
    <submittedName>
        <fullName evidence="1">Uncharacterized protein</fullName>
    </submittedName>
</protein>
<reference evidence="1" key="1">
    <citation type="submission" date="2021-11" db="EMBL/GenBank/DDBJ databases">
        <title>Development of a sustainable strategy for remediation of hydrocarbon-contaminated territories based on the waste exchange concept.</title>
        <authorList>
            <person name="Elkin A."/>
        </authorList>
    </citation>
    <scope>NUCLEOTIDE SEQUENCE</scope>
    <source>
        <strain evidence="1">IEGM 757</strain>
    </source>
</reference>
<dbReference type="Proteomes" id="UP001198630">
    <property type="component" value="Unassembled WGS sequence"/>
</dbReference>
<dbReference type="RefSeq" id="WP_230792456.1">
    <property type="nucleotide sequence ID" value="NZ_JAJNCO010000020.1"/>
</dbReference>
<dbReference type="AlphaFoldDB" id="A0AAW4XMZ7"/>
<evidence type="ECO:0000313" key="2">
    <source>
        <dbReference type="Proteomes" id="UP001198630"/>
    </source>
</evidence>
<evidence type="ECO:0000313" key="1">
    <source>
        <dbReference type="EMBL" id="MCD2114411.1"/>
    </source>
</evidence>
<gene>
    <name evidence="1" type="ORF">LQ384_25200</name>
</gene>
<dbReference type="EMBL" id="JAJNCO010000020">
    <property type="protein sequence ID" value="MCD2114411.1"/>
    <property type="molecule type" value="Genomic_DNA"/>
</dbReference>
<accession>A0AAW4XMZ7</accession>
<sequence length="69" mass="7457">MRSVVVEWTEVSSHRVVVNVPADFDPEVVELGDALGSLEDDGFLGVVREGIVVRFLDAPDPAAEELFGC</sequence>
<organism evidence="1 2">
    <name type="scientific">Rhodococcus rhodochrous</name>
    <dbReference type="NCBI Taxonomy" id="1829"/>
    <lineage>
        <taxon>Bacteria</taxon>
        <taxon>Bacillati</taxon>
        <taxon>Actinomycetota</taxon>
        <taxon>Actinomycetes</taxon>
        <taxon>Mycobacteriales</taxon>
        <taxon>Nocardiaceae</taxon>
        <taxon>Rhodococcus</taxon>
    </lineage>
</organism>